<dbReference type="Pfam" id="PF01471">
    <property type="entry name" value="PG_binding_1"/>
    <property type="match status" value="1"/>
</dbReference>
<evidence type="ECO:0000313" key="4">
    <source>
        <dbReference type="EMBL" id="GEO20259.1"/>
    </source>
</evidence>
<evidence type="ECO:0000259" key="2">
    <source>
        <dbReference type="Pfam" id="PF01471"/>
    </source>
</evidence>
<feature type="compositionally biased region" description="Basic and acidic residues" evidence="1">
    <location>
        <begin position="193"/>
        <end position="206"/>
    </location>
</feature>
<feature type="compositionally biased region" description="Basic and acidic residues" evidence="1">
    <location>
        <begin position="108"/>
        <end position="120"/>
    </location>
</feature>
<feature type="domain" description="Peptidoglycan binding-like" evidence="2">
    <location>
        <begin position="346"/>
        <end position="401"/>
    </location>
</feature>
<dbReference type="AlphaFoldDB" id="A0A512C7S7"/>
<dbReference type="SUPFAM" id="SSF47090">
    <property type="entry name" value="PGBD-like"/>
    <property type="match status" value="1"/>
</dbReference>
<feature type="region of interest" description="Disordered" evidence="1">
    <location>
        <begin position="58"/>
        <end position="207"/>
    </location>
</feature>
<organism evidence="4 5">
    <name type="scientific">Cyclobacterium qasimii</name>
    <dbReference type="NCBI Taxonomy" id="1350429"/>
    <lineage>
        <taxon>Bacteria</taxon>
        <taxon>Pseudomonadati</taxon>
        <taxon>Bacteroidota</taxon>
        <taxon>Cytophagia</taxon>
        <taxon>Cytophagales</taxon>
        <taxon>Cyclobacteriaceae</taxon>
        <taxon>Cyclobacterium</taxon>
    </lineage>
</organism>
<dbReference type="InterPro" id="IPR036365">
    <property type="entry name" value="PGBD-like_sf"/>
</dbReference>
<dbReference type="InterPro" id="IPR036366">
    <property type="entry name" value="PGBDSf"/>
</dbReference>
<proteinExistence type="predicted"/>
<dbReference type="Pfam" id="PF13699">
    <property type="entry name" value="eCIS_core"/>
    <property type="match status" value="1"/>
</dbReference>
<gene>
    <name evidence="4" type="ORF">CQA01_07930</name>
</gene>
<evidence type="ECO:0000313" key="5">
    <source>
        <dbReference type="Proteomes" id="UP000321301"/>
    </source>
</evidence>
<dbReference type="Proteomes" id="UP000321301">
    <property type="component" value="Unassembled WGS sequence"/>
</dbReference>
<evidence type="ECO:0000256" key="1">
    <source>
        <dbReference type="SAM" id="MobiDB-lite"/>
    </source>
</evidence>
<name>A0A512C7S7_9BACT</name>
<evidence type="ECO:0000259" key="3">
    <source>
        <dbReference type="Pfam" id="PF13699"/>
    </source>
</evidence>
<feature type="region of interest" description="Disordered" evidence="1">
    <location>
        <begin position="22"/>
        <end position="44"/>
    </location>
</feature>
<comment type="caution">
    <text evidence="4">The sequence shown here is derived from an EMBL/GenBank/DDBJ whole genome shotgun (WGS) entry which is preliminary data.</text>
</comment>
<accession>A0A512C7S7</accession>
<dbReference type="InterPro" id="IPR002477">
    <property type="entry name" value="Peptidoglycan-bd-like"/>
</dbReference>
<dbReference type="InterPro" id="IPR025295">
    <property type="entry name" value="eCIS_core_dom"/>
</dbReference>
<sequence>MKRQGFRKSSVGLINPAFQSKEGNSFFRQKKEKSDSLIPSLDNDNFFDPIVQKVSDEKDAGIAVQSKEKEETNNKLQAASEEEPVQAKAEEEESVQRAAEEEEGVSAKAEEEEKISKAVSEEEPVQAKGEEEEPVQAKADEEEGVQKAAEEEEAVSAKGDEEEKVSAAADEEEPVQTKNEKESVQTATDEDNIQAKEDNNVKDTSRQKQVNGIESTLFQEKGKGMSMSPGVKEFMEKKFGSDFSKVRIHTDQKAQLMNKKIRAKAFAHGYDIFFNSGQYQPETKAGRHLLAHELTHTIQQKGNTKKPVQPKLNDGHDFHPTSRFSTNELLEDTYDNYATLKNGANGTAVTLLQDALIGLDYRLPKFGADGSFGEETTRAVEAFQADMGLTVDGVVGRNTIRYLDKLDRRVDVVENETSVTIDTKIDLKNVIAQAGAVASNSLDPLVMGRVFPETIAVKLKLIDDGVMWHPIIIGLTGHYSVQTRLLPEMEEVTGPGGNTTEDNYCRQINALSNLGVFGGSWYMEDAVLAHERVHASKIRTALIDPGVLKPLEKAVNEMAFPKSALTINDILAEAMIRMDTRFSDAIFEAEMNWIDHFIVLLKDDHGVPVGTGPAYDGARKIVTPMIRKIRNHAKANNWSACAHK</sequence>
<feature type="compositionally biased region" description="Basic and acidic residues" evidence="1">
    <location>
        <begin position="58"/>
        <end position="73"/>
    </location>
</feature>
<feature type="region of interest" description="Disordered" evidence="1">
    <location>
        <begin position="299"/>
        <end position="323"/>
    </location>
</feature>
<protein>
    <recommendedName>
        <fullName evidence="6">Peptidoglycan binding-like domain-containing protein</fullName>
    </recommendedName>
</protein>
<dbReference type="EMBL" id="BJYV01000002">
    <property type="protein sequence ID" value="GEO20259.1"/>
    <property type="molecule type" value="Genomic_DNA"/>
</dbReference>
<keyword evidence="5" id="KW-1185">Reference proteome</keyword>
<feature type="domain" description="eCIS core" evidence="3">
    <location>
        <begin position="227"/>
        <end position="303"/>
    </location>
</feature>
<dbReference type="RefSeq" id="WP_146947147.1">
    <property type="nucleotide sequence ID" value="NZ_BJYV01000002.1"/>
</dbReference>
<evidence type="ECO:0008006" key="6">
    <source>
        <dbReference type="Google" id="ProtNLM"/>
    </source>
</evidence>
<reference evidence="4 5" key="1">
    <citation type="submission" date="2019-07" db="EMBL/GenBank/DDBJ databases">
        <title>Whole genome shotgun sequence of Cyclobacterium qasimii NBRC 106168.</title>
        <authorList>
            <person name="Hosoyama A."/>
            <person name="Uohara A."/>
            <person name="Ohji S."/>
            <person name="Ichikawa N."/>
        </authorList>
    </citation>
    <scope>NUCLEOTIDE SEQUENCE [LARGE SCALE GENOMIC DNA]</scope>
    <source>
        <strain evidence="4 5">NBRC 106168</strain>
    </source>
</reference>
<dbReference type="Gene3D" id="1.10.101.10">
    <property type="entry name" value="PGBD-like superfamily/PGBD"/>
    <property type="match status" value="1"/>
</dbReference>